<gene>
    <name evidence="1" type="ORF">RY831_05910</name>
</gene>
<proteinExistence type="predicted"/>
<organism evidence="1 2">
    <name type="scientific">Noviherbaspirillum album</name>
    <dbReference type="NCBI Taxonomy" id="3080276"/>
    <lineage>
        <taxon>Bacteria</taxon>
        <taxon>Pseudomonadati</taxon>
        <taxon>Pseudomonadota</taxon>
        <taxon>Betaproteobacteria</taxon>
        <taxon>Burkholderiales</taxon>
        <taxon>Oxalobacteraceae</taxon>
        <taxon>Noviherbaspirillum</taxon>
    </lineage>
</organism>
<dbReference type="Pfam" id="PF07209">
    <property type="entry name" value="DUF1415"/>
    <property type="match status" value="1"/>
</dbReference>
<dbReference type="Proteomes" id="UP001352263">
    <property type="component" value="Unassembled WGS sequence"/>
</dbReference>
<name>A0ABU6J4Y0_9BURK</name>
<keyword evidence="2" id="KW-1185">Reference proteome</keyword>
<comment type="caution">
    <text evidence="1">The sequence shown here is derived from an EMBL/GenBank/DDBJ whole genome shotgun (WGS) entry which is preliminary data.</text>
</comment>
<dbReference type="RefSeq" id="WP_326505398.1">
    <property type="nucleotide sequence ID" value="NZ_JAWIIV010000003.1"/>
</dbReference>
<sequence length="201" mass="22721">MAILLHADDCVSASHSSVAEIINETQSWLERAVIGLNLCPFAKAVHVKKQIRYAISDARDNETLLKDLIDEMLHLHDSPADELDTTLLIHPWVLADFLDYNDFLDVADAALDDANLTGELQIASFHPDYQFADAESTAIDNYTNRSPYPILHLLREASIERAVAAFPDASEIYERNIETMRKLGLEGWRKLMVRNEQENLS</sequence>
<dbReference type="InterPro" id="IPR009858">
    <property type="entry name" value="DUF1415"/>
</dbReference>
<dbReference type="EMBL" id="JAWIIV010000003">
    <property type="protein sequence ID" value="MEC4718674.1"/>
    <property type="molecule type" value="Genomic_DNA"/>
</dbReference>
<evidence type="ECO:0000313" key="1">
    <source>
        <dbReference type="EMBL" id="MEC4718674.1"/>
    </source>
</evidence>
<protein>
    <submittedName>
        <fullName evidence="1">DUF1415 domain-containing protein</fullName>
    </submittedName>
</protein>
<reference evidence="1 2" key="1">
    <citation type="submission" date="2023-10" db="EMBL/GenBank/DDBJ databases">
        <title>Noviherbaspirillum sp. CPCC 100848 genome assembly.</title>
        <authorList>
            <person name="Li X.Y."/>
            <person name="Fang X.M."/>
        </authorList>
    </citation>
    <scope>NUCLEOTIDE SEQUENCE [LARGE SCALE GENOMIC DNA]</scope>
    <source>
        <strain evidence="1 2">CPCC 100848</strain>
    </source>
</reference>
<accession>A0ABU6J4Y0</accession>
<evidence type="ECO:0000313" key="2">
    <source>
        <dbReference type="Proteomes" id="UP001352263"/>
    </source>
</evidence>